<accession>A0A9W9YTA1</accession>
<dbReference type="InterPro" id="IPR054751">
    <property type="entry name" value="NBAS_C"/>
</dbReference>
<feature type="domain" description="Sec39" evidence="6">
    <location>
        <begin position="723"/>
        <end position="1356"/>
    </location>
</feature>
<keyword evidence="3" id="KW-0256">Endoplasmic reticulum</keyword>
<dbReference type="EMBL" id="MU827302">
    <property type="protein sequence ID" value="KAJ7365872.1"/>
    <property type="molecule type" value="Genomic_DNA"/>
</dbReference>
<feature type="region of interest" description="Disordered" evidence="5">
    <location>
        <begin position="466"/>
        <end position="492"/>
    </location>
</feature>
<reference evidence="9" key="1">
    <citation type="submission" date="2023-01" db="EMBL/GenBank/DDBJ databases">
        <title>Genome assembly of the deep-sea coral Lophelia pertusa.</title>
        <authorList>
            <person name="Herrera S."/>
            <person name="Cordes E."/>
        </authorList>
    </citation>
    <scope>NUCLEOTIDE SEQUENCE</scope>
    <source>
        <strain evidence="9">USNM1676648</strain>
        <tissue evidence="9">Polyp</tissue>
    </source>
</reference>
<evidence type="ECO:0008006" key="11">
    <source>
        <dbReference type="Google" id="ProtNLM"/>
    </source>
</evidence>
<evidence type="ECO:0000256" key="1">
    <source>
        <dbReference type="ARBA" id="ARBA00004240"/>
    </source>
</evidence>
<evidence type="ECO:0000259" key="7">
    <source>
        <dbReference type="Pfam" id="PF15492"/>
    </source>
</evidence>
<dbReference type="Pfam" id="PF15492">
    <property type="entry name" value="Nbas_N"/>
    <property type="match status" value="1"/>
</dbReference>
<evidence type="ECO:0000313" key="10">
    <source>
        <dbReference type="Proteomes" id="UP001163046"/>
    </source>
</evidence>
<evidence type="ECO:0000259" key="8">
    <source>
        <dbReference type="Pfam" id="PF22913"/>
    </source>
</evidence>
<dbReference type="GO" id="GO:0006890">
    <property type="term" value="P:retrograde vesicle-mediated transport, Golgi to endoplasmic reticulum"/>
    <property type="evidence" value="ECO:0007669"/>
    <property type="project" value="InterPro"/>
</dbReference>
<comment type="subcellular location">
    <subcellularLocation>
        <location evidence="1">Endoplasmic reticulum</location>
    </subcellularLocation>
</comment>
<dbReference type="PANTHER" id="PTHR15922:SF2">
    <property type="entry name" value="NBAS SUBUNIT OF NRZ TETHERING COMPLEX"/>
    <property type="match status" value="1"/>
</dbReference>
<keyword evidence="10" id="KW-1185">Reference proteome</keyword>
<evidence type="ECO:0000256" key="2">
    <source>
        <dbReference type="ARBA" id="ARBA00022448"/>
    </source>
</evidence>
<feature type="compositionally biased region" description="Acidic residues" evidence="5">
    <location>
        <begin position="466"/>
        <end position="489"/>
    </location>
</feature>
<dbReference type="GO" id="GO:0070939">
    <property type="term" value="C:Dsl1/NZR complex"/>
    <property type="evidence" value="ECO:0007669"/>
    <property type="project" value="TreeGrafter"/>
</dbReference>
<keyword evidence="2" id="KW-0813">Transport</keyword>
<dbReference type="InterPro" id="IPR029145">
    <property type="entry name" value="NBAS_N"/>
</dbReference>
<comment type="caution">
    <text evidence="9">The sequence shown here is derived from an EMBL/GenBank/DDBJ whole genome shotgun (WGS) entry which is preliminary data.</text>
</comment>
<dbReference type="PANTHER" id="PTHR15922">
    <property type="entry name" value="NEUROBLASTOMA-AMPLIFIED SEQUENCE"/>
    <property type="match status" value="1"/>
</dbReference>
<name>A0A9W9YTA1_9CNID</name>
<dbReference type="GO" id="GO:0015031">
    <property type="term" value="P:protein transport"/>
    <property type="evidence" value="ECO:0007669"/>
    <property type="project" value="UniProtKB-KW"/>
</dbReference>
<evidence type="ECO:0000256" key="4">
    <source>
        <dbReference type="ARBA" id="ARBA00022927"/>
    </source>
</evidence>
<dbReference type="OrthoDB" id="27490at2759"/>
<keyword evidence="4" id="KW-0653">Protein transport</keyword>
<dbReference type="Pfam" id="PF22913">
    <property type="entry name" value="NBAS_11th"/>
    <property type="match status" value="1"/>
</dbReference>
<feature type="region of interest" description="Disordered" evidence="5">
    <location>
        <begin position="354"/>
        <end position="377"/>
    </location>
</feature>
<dbReference type="SUPFAM" id="SSF50978">
    <property type="entry name" value="WD40 repeat-like"/>
    <property type="match status" value="1"/>
</dbReference>
<organism evidence="9 10">
    <name type="scientific">Desmophyllum pertusum</name>
    <dbReference type="NCBI Taxonomy" id="174260"/>
    <lineage>
        <taxon>Eukaryota</taxon>
        <taxon>Metazoa</taxon>
        <taxon>Cnidaria</taxon>
        <taxon>Anthozoa</taxon>
        <taxon>Hexacorallia</taxon>
        <taxon>Scleractinia</taxon>
        <taxon>Caryophylliina</taxon>
        <taxon>Caryophylliidae</taxon>
        <taxon>Desmophyllum</taxon>
    </lineage>
</organism>
<dbReference type="GO" id="GO:0000149">
    <property type="term" value="F:SNARE binding"/>
    <property type="evidence" value="ECO:0007669"/>
    <property type="project" value="TreeGrafter"/>
</dbReference>
<proteinExistence type="predicted"/>
<sequence length="2354" mass="266574">MAAGISEDHILYDVFIRAEWSLEGEILNKTGFDIGQLRGSLPKKFLTVAQNSFWWLLRGIQYTISGSNQILGLPAQLYKIINSSLSWQFALSSDGKLLAVLQDSFIEIRSYIDDFESVVAKCTVNDDNSPQWRKLAWSQDCSMLACSYSSGDIVVFDLAGELLFTIPQTVGTIPSDLSDCIAGLVFIEHKHSSQWSAELLVINYCGVLKNYLVSPTNGFQDNHSFSFTNVLPCGVCSVVYHPQHSLLILGSLIGHGQRNSTDESCPASQCGLTAWRILSGYPHYNLIEDEGTKLIKVGSGLFNRLRSLPLLNTGTEGQDGVVYMSLSPDGTKLAALHLSGALSLWQVPSLRHQRTWSQDDQPPVMNREERPELSASKPLDSIKDSSFYGLMDVNWWTEEAVILSHSIGALTVSSTEQSLHNLLGSRPEMCEPWSRITAAYDKGFLILECENEIKILRSKLVLSSNEDNDEENIEREDGDLESDEDEDEPTLMSRSKHFAKQVMFFLTESERFLPPVKIRKVLHRTYRLVCLRSTTPEELYARKIEHEEYGEALVLAQTYGLDSDLVYQRQWRKSRVSVASIHDYLSKVKNRLWVLNECVERVPEDYEAAKQLLRYGLHGTDAKVVETVGCEKGPLPFIMKTKDDEFEDDEERKNKLRELEESLKFASFNLEQRDICMYRLKLLQYLDRLSTYEVILGGVHVAHEEYCHTFFERFRELNIMQAAVEYAREGDWEALDAIFTYHGQETLAHRLAILSNFDETLSPSEYRYLLPQAGYSSDDPDVLEWDEKSWRDADWVEKAECKDVLGWDGSGDPAEFIYLENPDLQQYRCKLTSEVVTQWYRNRACKMECLSKQVGNSLELIKLGMDRGIKGLEDLHDDLVTLEVLVYESCADVYLSLESFQSMTELDKLRMLLKKSTEESFIADFRRWVLPFLQRLGKCKKKSQMNLIHQYLTDVAKTDLTYVLKIFQNSTPEVKEPIIADAAQLMKLALDCIYITKRFDQLDLSFSILECLPASNEDILSDQIRELNIQVDQLEVYLCACETLAKHGLQKPVSFVLETHGNLEEARTLMVTLTKAAAKQNPPLKETNWSTLLDNMLTLQREVYTCIKPLVCYEIYTETLLHSGRRECILLAGQMICKTAMEEDYSVPANHVLGPRIKCSRGTEIVLDAAKEYFNSSADLSDKIMVLARECLSLIEDRSPALQEEFNLIAALALLDDFGISILPLQVRLCEDKLSLIRQVLESTSTAYKKKQKILHLASLLQISGSDEKSRHGRVLMLTAESAIVALDYVFACEICQGLISEEYAPVWTICRILGECEEFKDLKARQSLLAFSLTHCTPDELESLLKSRSLLETQILYQELTQHMQVTDQETKDSSMDQGLLTRPKSLLSAVGDKKFWKNTIKWIRPLQDEQMTLSDSELIKPNSQTVNTHGFHPFYQSLVERNFTRLKGDRLPYEQHIAKQMANKPLLFSRCLLRTQKLSESRSEGEIIEPTNEVMIQLAESILEEDTTLGISYLLALHEASEVDEFFSGFRSSYLCLHMAAYCFAVNIYNNLQPSLSTHQADVYHHLPSDLIDHVMSLVASGLHNNWPNESQNFANFLAQYHNHMADFAQGQLLQSLGKGVDIGRFAQDPEYKRETILGLAMALEEEVLNTAMSLADRYDVSKWEMLMTHLECLFSDSNLSTKEIQERVNKLGIMTTLLQDPCKVAERMQENVFVTIDGTKHARLIYYYMLLEQCEEKDSTLKDKLDAQTHLRILKKIKSAAPGLDYKKLTSVDSPLQVLKPVLTSANVHLLAKLATKIPTKDGSFIEPPSVFGVYTEKLFWEGEQKTKESEADQPVDWGQRYDACHKILPRLSAPGVQEFVDSVTFSESAVDHIPVENRVDIVNRALRFARQQDAALKKKGISEAQDESSSEENINFEQVINHLEQSCRHLESLADPLIYELTEHDEEMGTSYARLYALSRSEPDDMCELVSLMLIGGASLDTINELLLLASRQKPQTGRVGKTVQHTLKVVLESFSETTNSSHPWLGDKNPMDILRTIIHTVSINVQKGGTMTNQEDILECLRPFCADVMVSAAVKTTVLQLMEESFDLSGEDTFLLLFYQTDAVVSSTWNRKLTPDDIDSDTKRHQLFETLLNESLSLSQLLCLGTLLQIWPVLAATELNEEPSANPWVQLMDKIIRCYGDGEHVIDMLKQLCSTTSLNVECCSHVYNLMLLKCRALYALKFALVSKIEAMHHLALENMKNLKANSNSYDDELLELIISHGLTAEVAQTPFLTPLISFAVSHPDGPTDTQSVDTAASHTGARVKLVASQLQAAGHWAEAGTLMLNYHGTHPALRTFDSAVGALSRWLRR</sequence>
<evidence type="ECO:0000256" key="5">
    <source>
        <dbReference type="SAM" id="MobiDB-lite"/>
    </source>
</evidence>
<feature type="domain" description="NBAS subunit of NRZ tethering complex C-terminal" evidence="8">
    <location>
        <begin position="1965"/>
        <end position="2094"/>
    </location>
</feature>
<dbReference type="InterPro" id="IPR015943">
    <property type="entry name" value="WD40/YVTN_repeat-like_dom_sf"/>
</dbReference>
<protein>
    <recommendedName>
        <fullName evidence="11">Neuroblastoma-amplified sequence</fullName>
    </recommendedName>
</protein>
<gene>
    <name evidence="9" type="ORF">OS493_002594</name>
</gene>
<evidence type="ECO:0000259" key="6">
    <source>
        <dbReference type="Pfam" id="PF08314"/>
    </source>
</evidence>
<dbReference type="InterPro" id="IPR013244">
    <property type="entry name" value="Sec39_domain"/>
</dbReference>
<dbReference type="Proteomes" id="UP001163046">
    <property type="component" value="Unassembled WGS sequence"/>
</dbReference>
<dbReference type="Gene3D" id="2.130.10.10">
    <property type="entry name" value="YVTN repeat-like/Quinoprotein amine dehydrogenase"/>
    <property type="match status" value="1"/>
</dbReference>
<evidence type="ECO:0000256" key="3">
    <source>
        <dbReference type="ARBA" id="ARBA00022824"/>
    </source>
</evidence>
<dbReference type="Pfam" id="PF08314">
    <property type="entry name" value="Sec39"/>
    <property type="match status" value="1"/>
</dbReference>
<feature type="domain" description="Neuroblastoma-amplified sequence N-terminal" evidence="7">
    <location>
        <begin position="87"/>
        <end position="363"/>
    </location>
</feature>
<evidence type="ECO:0000313" key="9">
    <source>
        <dbReference type="EMBL" id="KAJ7365872.1"/>
    </source>
</evidence>
<dbReference type="InterPro" id="IPR036322">
    <property type="entry name" value="WD40_repeat_dom_sf"/>
</dbReference>